<accession>A0A386HMB9</accession>
<sequence>MSNKNGINKSVRGSKEAQEKVRLLVVAFLQKQEGSQSQAARLYGLSLGGVHKIWARYKQKGKRGLSSRKRGVCNGKKINGKQASEVRNLIKDKLPEQLKLSFGLWTREAVQQLILDRYGIALSRWQVGRYLRSWGYTPQKPIRKAFEQKPEQVKQWLEKEYPAIKNRAAKEKAVIYFGDETGMRSDHQAGRSYAPKGETPVIKSTGQRFSLNMISAISNKGHLQFMIIERFNGEVFIDFLKRMIRYSKEKIFFVTDGHPAHKTKKLQEWLEENKERIELFFIPPYSPELNAQEYLNQDVKTNVIGKKRPINKAQMRMGVESFMNKRKNNRKQVQKYFHAKHVRYAA</sequence>
<dbReference type="SUPFAM" id="SSF53098">
    <property type="entry name" value="Ribonuclease H-like"/>
    <property type="match status" value="1"/>
</dbReference>
<dbReference type="PANTHER" id="PTHR46564">
    <property type="entry name" value="TRANSPOSASE"/>
    <property type="match status" value="1"/>
</dbReference>
<dbReference type="InterPro" id="IPR009057">
    <property type="entry name" value="Homeodomain-like_sf"/>
</dbReference>
<organism evidence="3 4">
    <name type="scientific">Arachidicoccus soli</name>
    <dbReference type="NCBI Taxonomy" id="2341117"/>
    <lineage>
        <taxon>Bacteria</taxon>
        <taxon>Pseudomonadati</taxon>
        <taxon>Bacteroidota</taxon>
        <taxon>Chitinophagia</taxon>
        <taxon>Chitinophagales</taxon>
        <taxon>Chitinophagaceae</taxon>
        <taxon>Arachidicoccus</taxon>
    </lineage>
</organism>
<dbReference type="SUPFAM" id="SSF46689">
    <property type="entry name" value="Homeodomain-like"/>
    <property type="match status" value="1"/>
</dbReference>
<dbReference type="Pfam" id="PF13358">
    <property type="entry name" value="DDE_3"/>
    <property type="match status" value="1"/>
</dbReference>
<evidence type="ECO:0000313" key="3">
    <source>
        <dbReference type="EMBL" id="AYD46680.1"/>
    </source>
</evidence>
<evidence type="ECO:0000259" key="1">
    <source>
        <dbReference type="Pfam" id="PF13358"/>
    </source>
</evidence>
<dbReference type="PANTHER" id="PTHR46564:SF1">
    <property type="entry name" value="TRANSPOSASE"/>
    <property type="match status" value="1"/>
</dbReference>
<dbReference type="OrthoDB" id="671164at2"/>
<gene>
    <name evidence="3" type="ORF">D6B99_03045</name>
</gene>
<dbReference type="NCBIfam" id="NF033545">
    <property type="entry name" value="transpos_IS630"/>
    <property type="match status" value="1"/>
</dbReference>
<dbReference type="InterPro" id="IPR012337">
    <property type="entry name" value="RNaseH-like_sf"/>
</dbReference>
<dbReference type="Gene3D" id="3.30.420.10">
    <property type="entry name" value="Ribonuclease H-like superfamily/Ribonuclease H"/>
    <property type="match status" value="1"/>
</dbReference>
<dbReference type="Proteomes" id="UP000266118">
    <property type="component" value="Chromosome"/>
</dbReference>
<dbReference type="EMBL" id="CP032489">
    <property type="protein sequence ID" value="AYD46680.1"/>
    <property type="molecule type" value="Genomic_DNA"/>
</dbReference>
<dbReference type="InterPro" id="IPR047655">
    <property type="entry name" value="Transpos_IS630-like"/>
</dbReference>
<evidence type="ECO:0000313" key="4">
    <source>
        <dbReference type="Proteomes" id="UP000266118"/>
    </source>
</evidence>
<name>A0A386HMB9_9BACT</name>
<dbReference type="RefSeq" id="WP_119984957.1">
    <property type="nucleotide sequence ID" value="NZ_CP032489.1"/>
</dbReference>
<evidence type="ECO:0000259" key="2">
    <source>
        <dbReference type="Pfam" id="PF13592"/>
    </source>
</evidence>
<proteinExistence type="predicted"/>
<feature type="domain" description="Winged helix-turn helix" evidence="2">
    <location>
        <begin position="102"/>
        <end position="159"/>
    </location>
</feature>
<dbReference type="AlphaFoldDB" id="A0A386HMB9"/>
<dbReference type="Pfam" id="PF13592">
    <property type="entry name" value="HTH_33"/>
    <property type="match status" value="1"/>
</dbReference>
<dbReference type="GO" id="GO:0003676">
    <property type="term" value="F:nucleic acid binding"/>
    <property type="evidence" value="ECO:0007669"/>
    <property type="project" value="InterPro"/>
</dbReference>
<dbReference type="KEGG" id="ark:D6B99_03045"/>
<keyword evidence="4" id="KW-1185">Reference proteome</keyword>
<feature type="domain" description="Tc1-like transposase DDE" evidence="1">
    <location>
        <begin position="175"/>
        <end position="313"/>
    </location>
</feature>
<reference evidence="3 4" key="1">
    <citation type="submission" date="2018-09" db="EMBL/GenBank/DDBJ databases">
        <title>Arachidicoccus sp. nov., a bacterium isolated from soil.</title>
        <authorList>
            <person name="Weon H.-Y."/>
            <person name="Kwon S.-W."/>
            <person name="Lee S.A."/>
        </authorList>
    </citation>
    <scope>NUCLEOTIDE SEQUENCE [LARGE SCALE GENOMIC DNA]</scope>
    <source>
        <strain evidence="3 4">KIS59-12</strain>
    </source>
</reference>
<dbReference type="InterPro" id="IPR036397">
    <property type="entry name" value="RNaseH_sf"/>
</dbReference>
<protein>
    <submittedName>
        <fullName evidence="3">IS630 family transposase</fullName>
    </submittedName>
</protein>
<dbReference type="InterPro" id="IPR025959">
    <property type="entry name" value="Winged_HTH_dom"/>
</dbReference>
<dbReference type="InterPro" id="IPR038717">
    <property type="entry name" value="Tc1-like_DDE_dom"/>
</dbReference>